<dbReference type="InterPro" id="IPR020904">
    <property type="entry name" value="Sc_DH/Rdtase_CS"/>
</dbReference>
<dbReference type="OrthoDB" id="2102561at2759"/>
<evidence type="ECO:0000256" key="2">
    <source>
        <dbReference type="SAM" id="Phobius"/>
    </source>
</evidence>
<dbReference type="PANTHER" id="PTHR43313">
    <property type="entry name" value="SHORT-CHAIN DEHYDROGENASE/REDUCTASE FAMILY 9C"/>
    <property type="match status" value="1"/>
</dbReference>
<evidence type="ECO:0000256" key="1">
    <source>
        <dbReference type="ARBA" id="ARBA00023002"/>
    </source>
</evidence>
<dbReference type="GO" id="GO:0016491">
    <property type="term" value="F:oxidoreductase activity"/>
    <property type="evidence" value="ECO:0007669"/>
    <property type="project" value="UniProtKB-KW"/>
</dbReference>
<dbReference type="Proteomes" id="UP000494165">
    <property type="component" value="Unassembled WGS sequence"/>
</dbReference>
<dbReference type="InterPro" id="IPR002347">
    <property type="entry name" value="SDR_fam"/>
</dbReference>
<keyword evidence="2" id="KW-0472">Membrane</keyword>
<dbReference type="EMBL" id="CADEPI010000144">
    <property type="protein sequence ID" value="CAB3377376.1"/>
    <property type="molecule type" value="Genomic_DNA"/>
</dbReference>
<dbReference type="Pfam" id="PF00106">
    <property type="entry name" value="adh_short"/>
    <property type="match status" value="1"/>
</dbReference>
<accession>A0A8S1D5F7</accession>
<dbReference type="Gene3D" id="3.40.50.720">
    <property type="entry name" value="NAD(P)-binding Rossmann-like Domain"/>
    <property type="match status" value="1"/>
</dbReference>
<dbReference type="GO" id="GO:0008202">
    <property type="term" value="P:steroid metabolic process"/>
    <property type="evidence" value="ECO:0007669"/>
    <property type="project" value="TreeGrafter"/>
</dbReference>
<dbReference type="AlphaFoldDB" id="A0A8S1D5F7"/>
<reference evidence="3 4" key="1">
    <citation type="submission" date="2020-04" db="EMBL/GenBank/DDBJ databases">
        <authorList>
            <person name="Alioto T."/>
            <person name="Alioto T."/>
            <person name="Gomez Garrido J."/>
        </authorList>
    </citation>
    <scope>NUCLEOTIDE SEQUENCE [LARGE SCALE GENOMIC DNA]</scope>
</reference>
<evidence type="ECO:0000313" key="3">
    <source>
        <dbReference type="EMBL" id="CAB3377376.1"/>
    </source>
</evidence>
<keyword evidence="2" id="KW-0812">Transmembrane</keyword>
<sequence>MSSSQQKQAEFPWVLVDRCFLPVVFSHAAAVILSVVFNTLRISQISCFTLFFFICSSSLATVFFYHNLKVTTAGKSVLITGCDSRLGSLFARQLDSLGFTVYAGCLRVESETAAKLKSESSGRLHLIKLDVTSESDIKAAVNYIKKNLPHSQAGIWAVINCASWAAFGEVEWAPFSNFQRSTEVNLLGAIRVTQSFLPLLRPTRGRIINVVSLLGRVSSRARAPYCTAKSAVEAFVECLRLEMKRWGVDVILVEPGDALTGALEWFSEERVLRQAREAWQAMDAAQKEEYGEKHFVDTVRAVHDYIKDDKEIDMTPVLRALVDAVVRTFPLPRYQVLTPAEWVQTQVAEHFPRSIYDILYN</sequence>
<organism evidence="3 4">
    <name type="scientific">Cloeon dipterum</name>
    <dbReference type="NCBI Taxonomy" id="197152"/>
    <lineage>
        <taxon>Eukaryota</taxon>
        <taxon>Metazoa</taxon>
        <taxon>Ecdysozoa</taxon>
        <taxon>Arthropoda</taxon>
        <taxon>Hexapoda</taxon>
        <taxon>Insecta</taxon>
        <taxon>Pterygota</taxon>
        <taxon>Palaeoptera</taxon>
        <taxon>Ephemeroptera</taxon>
        <taxon>Pisciforma</taxon>
        <taxon>Baetidae</taxon>
        <taxon>Cloeon</taxon>
    </lineage>
</organism>
<dbReference type="PRINTS" id="PR00081">
    <property type="entry name" value="GDHRDH"/>
</dbReference>
<keyword evidence="4" id="KW-1185">Reference proteome</keyword>
<evidence type="ECO:0008006" key="5">
    <source>
        <dbReference type="Google" id="ProtNLM"/>
    </source>
</evidence>
<dbReference type="InterPro" id="IPR036291">
    <property type="entry name" value="NAD(P)-bd_dom_sf"/>
</dbReference>
<feature type="transmembrane region" description="Helical" evidence="2">
    <location>
        <begin position="47"/>
        <end position="66"/>
    </location>
</feature>
<feature type="transmembrane region" description="Helical" evidence="2">
    <location>
        <begin position="20"/>
        <end position="40"/>
    </location>
</feature>
<evidence type="ECO:0000313" key="4">
    <source>
        <dbReference type="Proteomes" id="UP000494165"/>
    </source>
</evidence>
<keyword evidence="1" id="KW-0560">Oxidoreductase</keyword>
<dbReference type="PROSITE" id="PS00061">
    <property type="entry name" value="ADH_SHORT"/>
    <property type="match status" value="1"/>
</dbReference>
<keyword evidence="2" id="KW-1133">Transmembrane helix</keyword>
<name>A0A8S1D5F7_9INSE</name>
<gene>
    <name evidence="3" type="ORF">CLODIP_2_CD13955</name>
</gene>
<comment type="caution">
    <text evidence="3">The sequence shown here is derived from an EMBL/GenBank/DDBJ whole genome shotgun (WGS) entry which is preliminary data.</text>
</comment>
<dbReference type="PANTHER" id="PTHR43313:SF50">
    <property type="entry name" value="GH26015P"/>
    <property type="match status" value="1"/>
</dbReference>
<proteinExistence type="predicted"/>
<dbReference type="SUPFAM" id="SSF51735">
    <property type="entry name" value="NAD(P)-binding Rossmann-fold domains"/>
    <property type="match status" value="1"/>
</dbReference>
<protein>
    <recommendedName>
        <fullName evidence="5">D-beta-hydroxybutyrate dehydrogenase, mitochondrial</fullName>
    </recommendedName>
</protein>